<comment type="caution">
    <text evidence="5">The sequence shown here is derived from an EMBL/GenBank/DDBJ whole genome shotgun (WGS) entry which is preliminary data.</text>
</comment>
<dbReference type="GO" id="GO:0003677">
    <property type="term" value="F:DNA binding"/>
    <property type="evidence" value="ECO:0007669"/>
    <property type="project" value="UniProtKB-KW"/>
</dbReference>
<dbReference type="PANTHER" id="PTHR35528:SF3">
    <property type="entry name" value="BLL1675 PROTEIN"/>
    <property type="match status" value="1"/>
</dbReference>
<dbReference type="Proteomes" id="UP000625316">
    <property type="component" value="Unassembled WGS sequence"/>
</dbReference>
<evidence type="ECO:0000256" key="2">
    <source>
        <dbReference type="ARBA" id="ARBA00023125"/>
    </source>
</evidence>
<keyword evidence="1" id="KW-0815">Transposition</keyword>
<dbReference type="AlphaFoldDB" id="A0A928VUW4"/>
<dbReference type="GO" id="GO:0006310">
    <property type="term" value="P:DNA recombination"/>
    <property type="evidence" value="ECO:0007669"/>
    <property type="project" value="UniProtKB-KW"/>
</dbReference>
<gene>
    <name evidence="5" type="ORF">IQ266_27725</name>
</gene>
<evidence type="ECO:0000313" key="6">
    <source>
        <dbReference type="Proteomes" id="UP000625316"/>
    </source>
</evidence>
<dbReference type="InterPro" id="IPR032874">
    <property type="entry name" value="DDE_dom"/>
</dbReference>
<name>A0A928VUW4_9CYAN</name>
<dbReference type="GO" id="GO:0032196">
    <property type="term" value="P:transposition"/>
    <property type="evidence" value="ECO:0007669"/>
    <property type="project" value="UniProtKB-KW"/>
</dbReference>
<dbReference type="PROSITE" id="PS50994">
    <property type="entry name" value="INTEGRASE"/>
    <property type="match status" value="1"/>
</dbReference>
<dbReference type="SUPFAM" id="SSF53098">
    <property type="entry name" value="Ribonuclease H-like"/>
    <property type="match status" value="1"/>
</dbReference>
<evidence type="ECO:0000259" key="4">
    <source>
        <dbReference type="PROSITE" id="PS50994"/>
    </source>
</evidence>
<evidence type="ECO:0000256" key="3">
    <source>
        <dbReference type="ARBA" id="ARBA00023172"/>
    </source>
</evidence>
<dbReference type="RefSeq" id="WP_264328316.1">
    <property type="nucleotide sequence ID" value="NZ_JADEXQ010000235.1"/>
</dbReference>
<dbReference type="PANTHER" id="PTHR35528">
    <property type="entry name" value="BLL1675 PROTEIN"/>
    <property type="match status" value="1"/>
</dbReference>
<feature type="domain" description="Integrase catalytic" evidence="4">
    <location>
        <begin position="67"/>
        <end position="202"/>
    </location>
</feature>
<evidence type="ECO:0000313" key="5">
    <source>
        <dbReference type="EMBL" id="MBE9033521.1"/>
    </source>
</evidence>
<dbReference type="GO" id="GO:0015074">
    <property type="term" value="P:DNA integration"/>
    <property type="evidence" value="ECO:0007669"/>
    <property type="project" value="InterPro"/>
</dbReference>
<dbReference type="InterPro" id="IPR047930">
    <property type="entry name" value="Transpos_IS6"/>
</dbReference>
<reference evidence="5" key="1">
    <citation type="submission" date="2020-10" db="EMBL/GenBank/DDBJ databases">
        <authorList>
            <person name="Castelo-Branco R."/>
            <person name="Eusebio N."/>
            <person name="Adriana R."/>
            <person name="Vieira A."/>
            <person name="Brugerolle De Fraissinette N."/>
            <person name="Rezende De Castro R."/>
            <person name="Schneider M.P."/>
            <person name="Vasconcelos V."/>
            <person name="Leao P.N."/>
        </authorList>
    </citation>
    <scope>NUCLEOTIDE SEQUENCE</scope>
    <source>
        <strain evidence="5">LEGE 11480</strain>
    </source>
</reference>
<sequence>MSDIHPFKWRHYEADIILLNLRWYLRYNLSYRDLAEMMRERGLKVDHTTIFRWVQAYSSELDKRARPYLRPTNDSWRVDETYVKIKGGWKYLYRAVDSDGNTLDFMLSAKRDAKAAKRFLKKVLNAPHIVEPRVIIIDKNAAYPPAIEQLKTDEALSKTTETRRVKYLNNIVEQDHRFIKRRVNPGLGFGSFNTARRTLKGY</sequence>
<organism evidence="5 6">
    <name type="scientific">Romeriopsis navalis LEGE 11480</name>
    <dbReference type="NCBI Taxonomy" id="2777977"/>
    <lineage>
        <taxon>Bacteria</taxon>
        <taxon>Bacillati</taxon>
        <taxon>Cyanobacteriota</taxon>
        <taxon>Cyanophyceae</taxon>
        <taxon>Leptolyngbyales</taxon>
        <taxon>Leptolyngbyaceae</taxon>
        <taxon>Romeriopsis</taxon>
        <taxon>Romeriopsis navalis</taxon>
    </lineage>
</organism>
<dbReference type="NCBIfam" id="NF033587">
    <property type="entry name" value="transpos_IS6"/>
    <property type="match status" value="1"/>
</dbReference>
<dbReference type="Pfam" id="PF13610">
    <property type="entry name" value="DDE_Tnp_IS240"/>
    <property type="match status" value="1"/>
</dbReference>
<protein>
    <submittedName>
        <fullName evidence="5">IS6 family transposase</fullName>
    </submittedName>
</protein>
<proteinExistence type="predicted"/>
<dbReference type="InterPro" id="IPR012337">
    <property type="entry name" value="RNaseH-like_sf"/>
</dbReference>
<keyword evidence="3" id="KW-0233">DNA recombination</keyword>
<dbReference type="InterPro" id="IPR052183">
    <property type="entry name" value="IS_Transposase"/>
</dbReference>
<evidence type="ECO:0000256" key="1">
    <source>
        <dbReference type="ARBA" id="ARBA00022578"/>
    </source>
</evidence>
<feature type="non-terminal residue" evidence="5">
    <location>
        <position position="202"/>
    </location>
</feature>
<dbReference type="InterPro" id="IPR001584">
    <property type="entry name" value="Integrase_cat-core"/>
</dbReference>
<keyword evidence="2" id="KW-0238">DNA-binding</keyword>
<dbReference type="EMBL" id="JADEXQ010000235">
    <property type="protein sequence ID" value="MBE9033521.1"/>
    <property type="molecule type" value="Genomic_DNA"/>
</dbReference>
<keyword evidence="6" id="KW-1185">Reference proteome</keyword>
<accession>A0A928VUW4</accession>